<dbReference type="STRING" id="321763.SAMN04488692_11739"/>
<feature type="transmembrane region" description="Helical" evidence="1">
    <location>
        <begin position="41"/>
        <end position="62"/>
    </location>
</feature>
<feature type="transmembrane region" description="Helical" evidence="1">
    <location>
        <begin position="6"/>
        <end position="21"/>
    </location>
</feature>
<keyword evidence="1" id="KW-0812">Transmembrane</keyword>
<evidence type="ECO:0000256" key="1">
    <source>
        <dbReference type="SAM" id="Phobius"/>
    </source>
</evidence>
<accession>A0A1G9QN43</accession>
<organism evidence="2 3">
    <name type="scientific">Halarsenatibacter silvermanii</name>
    <dbReference type="NCBI Taxonomy" id="321763"/>
    <lineage>
        <taxon>Bacteria</taxon>
        <taxon>Bacillati</taxon>
        <taxon>Bacillota</taxon>
        <taxon>Clostridia</taxon>
        <taxon>Halanaerobiales</taxon>
        <taxon>Halarsenatibacteraceae</taxon>
        <taxon>Halarsenatibacter</taxon>
    </lineage>
</organism>
<sequence>MEYLYIIMVILLIISLIFSRKKTWQGIRRGTKKLLKILPNYLMILVFVAIIMAFAEDFIVIYLGGENILLGGLLAVIVGSITMMPGFIAYPLAGVLLSRGVSYTVIAGFVISLKMVGVVTYPVEKEYMGIKGTIYRNAASLIITIILTFLMGLYYGEVLL</sequence>
<proteinExistence type="predicted"/>
<evidence type="ECO:0008006" key="4">
    <source>
        <dbReference type="Google" id="ProtNLM"/>
    </source>
</evidence>
<reference evidence="2 3" key="1">
    <citation type="submission" date="2016-10" db="EMBL/GenBank/DDBJ databases">
        <authorList>
            <person name="de Groot N.N."/>
        </authorList>
    </citation>
    <scope>NUCLEOTIDE SEQUENCE [LARGE SCALE GENOMIC DNA]</scope>
    <source>
        <strain evidence="2 3">SLAS-1</strain>
    </source>
</reference>
<gene>
    <name evidence="2" type="ORF">SAMN04488692_11739</name>
</gene>
<feature type="transmembrane region" description="Helical" evidence="1">
    <location>
        <begin position="68"/>
        <end position="93"/>
    </location>
</feature>
<name>A0A1G9QN43_9FIRM</name>
<keyword evidence="1" id="KW-1133">Transmembrane helix</keyword>
<dbReference type="EMBL" id="FNGO01000017">
    <property type="protein sequence ID" value="SDM12251.1"/>
    <property type="molecule type" value="Genomic_DNA"/>
</dbReference>
<keyword evidence="1" id="KW-0472">Membrane</keyword>
<dbReference type="Proteomes" id="UP000199476">
    <property type="component" value="Unassembled WGS sequence"/>
</dbReference>
<protein>
    <recommendedName>
        <fullName evidence="4">Permease</fullName>
    </recommendedName>
</protein>
<evidence type="ECO:0000313" key="3">
    <source>
        <dbReference type="Proteomes" id="UP000199476"/>
    </source>
</evidence>
<dbReference type="RefSeq" id="WP_089761002.1">
    <property type="nucleotide sequence ID" value="NZ_FNGO01000017.1"/>
</dbReference>
<evidence type="ECO:0000313" key="2">
    <source>
        <dbReference type="EMBL" id="SDM12251.1"/>
    </source>
</evidence>
<keyword evidence="3" id="KW-1185">Reference proteome</keyword>
<feature type="transmembrane region" description="Helical" evidence="1">
    <location>
        <begin position="134"/>
        <end position="155"/>
    </location>
</feature>
<feature type="transmembrane region" description="Helical" evidence="1">
    <location>
        <begin position="100"/>
        <end position="122"/>
    </location>
</feature>
<dbReference type="OrthoDB" id="5465282at2"/>
<dbReference type="AlphaFoldDB" id="A0A1G9QN43"/>